<protein>
    <submittedName>
        <fullName evidence="2">Uncharacterized protein</fullName>
    </submittedName>
</protein>
<feature type="region of interest" description="Disordered" evidence="1">
    <location>
        <begin position="260"/>
        <end position="309"/>
    </location>
</feature>
<accession>A0A7C8MRP9</accession>
<dbReference type="OrthoDB" id="3784760at2759"/>
<feature type="region of interest" description="Disordered" evidence="1">
    <location>
        <begin position="17"/>
        <end position="60"/>
    </location>
</feature>
<name>A0A7C8MRP9_9PLEO</name>
<organism evidence="2 3">
    <name type="scientific">Massariosphaeria phaeospora</name>
    <dbReference type="NCBI Taxonomy" id="100035"/>
    <lineage>
        <taxon>Eukaryota</taxon>
        <taxon>Fungi</taxon>
        <taxon>Dikarya</taxon>
        <taxon>Ascomycota</taxon>
        <taxon>Pezizomycotina</taxon>
        <taxon>Dothideomycetes</taxon>
        <taxon>Pleosporomycetidae</taxon>
        <taxon>Pleosporales</taxon>
        <taxon>Pleosporales incertae sedis</taxon>
        <taxon>Massariosphaeria</taxon>
    </lineage>
</organism>
<evidence type="ECO:0000256" key="1">
    <source>
        <dbReference type="SAM" id="MobiDB-lite"/>
    </source>
</evidence>
<evidence type="ECO:0000313" key="3">
    <source>
        <dbReference type="Proteomes" id="UP000481861"/>
    </source>
</evidence>
<feature type="compositionally biased region" description="Polar residues" evidence="1">
    <location>
        <begin position="275"/>
        <end position="286"/>
    </location>
</feature>
<feature type="compositionally biased region" description="Polar residues" evidence="1">
    <location>
        <begin position="39"/>
        <end position="55"/>
    </location>
</feature>
<reference evidence="2 3" key="1">
    <citation type="submission" date="2020-01" db="EMBL/GenBank/DDBJ databases">
        <authorList>
            <consortium name="DOE Joint Genome Institute"/>
            <person name="Haridas S."/>
            <person name="Albert R."/>
            <person name="Binder M."/>
            <person name="Bloem J."/>
            <person name="Labutti K."/>
            <person name="Salamov A."/>
            <person name="Andreopoulos B."/>
            <person name="Baker S.E."/>
            <person name="Barry K."/>
            <person name="Bills G."/>
            <person name="Bluhm B.H."/>
            <person name="Cannon C."/>
            <person name="Castanera R."/>
            <person name="Culley D.E."/>
            <person name="Daum C."/>
            <person name="Ezra D."/>
            <person name="Gonzalez J.B."/>
            <person name="Henrissat B."/>
            <person name="Kuo A."/>
            <person name="Liang C."/>
            <person name="Lipzen A."/>
            <person name="Lutzoni F."/>
            <person name="Magnuson J."/>
            <person name="Mondo S."/>
            <person name="Nolan M."/>
            <person name="Ohm R."/>
            <person name="Pangilinan J."/>
            <person name="Park H.-J.H."/>
            <person name="Ramirez L."/>
            <person name="Alfaro M."/>
            <person name="Sun H."/>
            <person name="Tritt A."/>
            <person name="Yoshinaga Y."/>
            <person name="Zwiers L.-H.L."/>
            <person name="Turgeon B.G."/>
            <person name="Goodwin S.B."/>
            <person name="Spatafora J.W."/>
            <person name="Crous P.W."/>
            <person name="Grigoriev I.V."/>
        </authorList>
    </citation>
    <scope>NUCLEOTIDE SEQUENCE [LARGE SCALE GENOMIC DNA]</scope>
    <source>
        <strain evidence="2 3">CBS 611.86</strain>
    </source>
</reference>
<comment type="caution">
    <text evidence="2">The sequence shown here is derived from an EMBL/GenBank/DDBJ whole genome shotgun (WGS) entry which is preliminary data.</text>
</comment>
<dbReference type="AlphaFoldDB" id="A0A7C8MRP9"/>
<gene>
    <name evidence="2" type="ORF">BDV95DRAFT_602876</name>
</gene>
<evidence type="ECO:0000313" key="2">
    <source>
        <dbReference type="EMBL" id="KAF2875444.1"/>
    </source>
</evidence>
<feature type="compositionally biased region" description="Basic and acidic residues" evidence="1">
    <location>
        <begin position="291"/>
        <end position="306"/>
    </location>
</feature>
<dbReference type="Proteomes" id="UP000481861">
    <property type="component" value="Unassembled WGS sequence"/>
</dbReference>
<proteinExistence type="predicted"/>
<sequence length="342" mass="38595">MGYAAGSQIEEITWVQTQVQSGDIPRRRPVPVRNAPYTPVSSNPDAYEQIPTTTPEPIKSARTVRFLSPPASPTPESAHGSLSVNYDARPPSPIVFHNPDPCIPESNEHRLDQQAQSQEYYMRYEPGEGASVEIASWPQPLKQYADVHATYEADTTRMQARISSQPLPYSYPTPVQEHRDYFEQMLPITNGPRPAPWGGMEELERQRRNRGDARKSCLALRERIETENKAFILGRPDDTGKKRNSFVEELRDEARAVYPDMQFEGPDPSVMDQKSAPSKATNTEASTLKVASEDSEQKARAWERVGARRATAPEVKYPREYIPDVLDDYKNDPKEDSACTVM</sequence>
<dbReference type="EMBL" id="JAADJZ010000004">
    <property type="protein sequence ID" value="KAF2875444.1"/>
    <property type="molecule type" value="Genomic_DNA"/>
</dbReference>
<keyword evidence="3" id="KW-1185">Reference proteome</keyword>